<evidence type="ECO:0000313" key="3">
    <source>
        <dbReference type="EMBL" id="MBC6469449.1"/>
    </source>
</evidence>
<dbReference type="Gene3D" id="3.30.420.40">
    <property type="match status" value="2"/>
</dbReference>
<dbReference type="Gene3D" id="1.10.10.10">
    <property type="entry name" value="Winged helix-like DNA-binding domain superfamily/Winged helix DNA-binding domain"/>
    <property type="match status" value="1"/>
</dbReference>
<dbReference type="InterPro" id="IPR036390">
    <property type="entry name" value="WH_DNA-bd_sf"/>
</dbReference>
<gene>
    <name evidence="3" type="ORF">HKK74_28750</name>
</gene>
<accession>A0ABR7LXE9</accession>
<dbReference type="InterPro" id="IPR036388">
    <property type="entry name" value="WH-like_DNA-bd_sf"/>
</dbReference>
<dbReference type="PANTHER" id="PTHR18964:SF149">
    <property type="entry name" value="BIFUNCTIONAL UDP-N-ACETYLGLUCOSAMINE 2-EPIMERASE_N-ACETYLMANNOSAMINE KINASE"/>
    <property type="match status" value="1"/>
</dbReference>
<dbReference type="InterPro" id="IPR000600">
    <property type="entry name" value="ROK"/>
</dbReference>
<evidence type="ECO:0000256" key="1">
    <source>
        <dbReference type="ARBA" id="ARBA00006479"/>
    </source>
</evidence>
<dbReference type="SUPFAM" id="SSF46785">
    <property type="entry name" value="Winged helix' DNA-binding domain"/>
    <property type="match status" value="1"/>
</dbReference>
<evidence type="ECO:0000313" key="4">
    <source>
        <dbReference type="Proteomes" id="UP000805614"/>
    </source>
</evidence>
<sequence>MAPPTPGTPSLLRAINDRAALEMLLAHGALTRPRLGELTGLSKPTASQLLARLEQAGLVVQDGIKGGSTGRTAEMYRIDPSAAHVAGLDVTPVRIRVAVADLLGTVVGEHTLRTPGRSGEDVVGRVRAAVDSAARAGGLELDRLNRVVIGIQGAVDPSTGRLGYAAHIPGWHVPDVTGRMAEGLGLRVAIENDVNLAALAELDHGQAAGIRDFVLLWVGNGIGMAAVLGGRLHRGATGGAGEIGYMPLAGAPLVRGVRRAHTGGMQLAAGAPAVLKLMRGHGFRGTDAVKTVERAAASIERASIERAAGGALDGGVPDGRTLDGGALAAGLPEKAADEAARAAAALAELAARLGIALANVTAVLDPELIILSGGVLHAGGEPLRALIERELHALTIPRPRLRLSSVEGNPVLAGALHLALAQARDEVFSSTFR</sequence>
<dbReference type="EMBL" id="JABVEC010000027">
    <property type="protein sequence ID" value="MBC6469449.1"/>
    <property type="molecule type" value="Genomic_DNA"/>
</dbReference>
<proteinExistence type="inferred from homology"/>
<dbReference type="Pfam" id="PF00480">
    <property type="entry name" value="ROK"/>
    <property type="match status" value="2"/>
</dbReference>
<dbReference type="CDD" id="cd00090">
    <property type="entry name" value="HTH_ARSR"/>
    <property type="match status" value="1"/>
</dbReference>
<dbReference type="Pfam" id="PF12802">
    <property type="entry name" value="MarR_2"/>
    <property type="match status" value="1"/>
</dbReference>
<dbReference type="InterPro" id="IPR011991">
    <property type="entry name" value="ArsR-like_HTH"/>
</dbReference>
<feature type="domain" description="HTH marR-type" evidence="2">
    <location>
        <begin position="20"/>
        <end position="61"/>
    </location>
</feature>
<protein>
    <submittedName>
        <fullName evidence="3">ROK family transcriptional regulator</fullName>
    </submittedName>
</protein>
<dbReference type="CDD" id="cd23763">
    <property type="entry name" value="ASKHA_ATPase_ROK"/>
    <property type="match status" value="1"/>
</dbReference>
<dbReference type="RefSeq" id="WP_187246497.1">
    <property type="nucleotide sequence ID" value="NZ_BAAAOK010000011.1"/>
</dbReference>
<keyword evidence="4" id="KW-1185">Reference proteome</keyword>
<dbReference type="InterPro" id="IPR043129">
    <property type="entry name" value="ATPase_NBD"/>
</dbReference>
<dbReference type="PANTHER" id="PTHR18964">
    <property type="entry name" value="ROK (REPRESSOR, ORF, KINASE) FAMILY"/>
    <property type="match status" value="1"/>
</dbReference>
<dbReference type="InterPro" id="IPR000835">
    <property type="entry name" value="HTH_MarR-typ"/>
</dbReference>
<reference evidence="3 4" key="1">
    <citation type="submission" date="2020-06" db="EMBL/GenBank/DDBJ databases">
        <title>Actinomadura xiongansis sp. nov., isolated from soil of Baiyangdian.</title>
        <authorList>
            <person name="Zhang X."/>
        </authorList>
    </citation>
    <scope>NUCLEOTIDE SEQUENCE [LARGE SCALE GENOMIC DNA]</scope>
    <source>
        <strain evidence="3 4">HBUM206468</strain>
    </source>
</reference>
<organism evidence="3 4">
    <name type="scientific">Actinomadura alba</name>
    <dbReference type="NCBI Taxonomy" id="406431"/>
    <lineage>
        <taxon>Bacteria</taxon>
        <taxon>Bacillati</taxon>
        <taxon>Actinomycetota</taxon>
        <taxon>Actinomycetes</taxon>
        <taxon>Streptosporangiales</taxon>
        <taxon>Thermomonosporaceae</taxon>
        <taxon>Actinomadura</taxon>
    </lineage>
</organism>
<dbReference type="Proteomes" id="UP000805614">
    <property type="component" value="Unassembled WGS sequence"/>
</dbReference>
<comment type="caution">
    <text evidence="3">The sequence shown here is derived from an EMBL/GenBank/DDBJ whole genome shotgun (WGS) entry which is preliminary data.</text>
</comment>
<comment type="similarity">
    <text evidence="1">Belongs to the ROK (NagC/XylR) family.</text>
</comment>
<dbReference type="SUPFAM" id="SSF53067">
    <property type="entry name" value="Actin-like ATPase domain"/>
    <property type="match status" value="1"/>
</dbReference>
<name>A0ABR7LXE9_9ACTN</name>
<evidence type="ECO:0000259" key="2">
    <source>
        <dbReference type="Pfam" id="PF12802"/>
    </source>
</evidence>